<feature type="transmembrane region" description="Helical" evidence="8">
    <location>
        <begin position="201"/>
        <end position="220"/>
    </location>
</feature>
<proteinExistence type="inferred from homology"/>
<dbReference type="InterPro" id="IPR007632">
    <property type="entry name" value="Anoctamin"/>
</dbReference>
<dbReference type="GO" id="GO:0005886">
    <property type="term" value="C:plasma membrane"/>
    <property type="evidence" value="ECO:0007669"/>
    <property type="project" value="UniProtKB-SubCell"/>
</dbReference>
<comment type="caution">
    <text evidence="8">Lacks conserved residue(s) required for the propagation of feature annotation.</text>
</comment>
<evidence type="ECO:0000256" key="5">
    <source>
        <dbReference type="ARBA" id="ARBA00022989"/>
    </source>
</evidence>
<dbReference type="InterPro" id="IPR049452">
    <property type="entry name" value="Anoctamin_TM"/>
</dbReference>
<comment type="similarity">
    <text evidence="2 8">Belongs to the anoctamin family.</text>
</comment>
<dbReference type="Proteomes" id="UP000326759">
    <property type="component" value="Unassembled WGS sequence"/>
</dbReference>
<evidence type="ECO:0000256" key="6">
    <source>
        <dbReference type="ARBA" id="ARBA00023136"/>
    </source>
</evidence>
<keyword evidence="5 8" id="KW-1133">Transmembrane helix</keyword>
<evidence type="ECO:0000256" key="7">
    <source>
        <dbReference type="ARBA" id="ARBA00023180"/>
    </source>
</evidence>
<dbReference type="AlphaFoldDB" id="A0A5N5TPF8"/>
<keyword evidence="12" id="KW-1185">Reference proteome</keyword>
<feature type="transmembrane region" description="Helical" evidence="8">
    <location>
        <begin position="325"/>
        <end position="345"/>
    </location>
</feature>
<organism evidence="11 12">
    <name type="scientific">Armadillidium nasatum</name>
    <dbReference type="NCBI Taxonomy" id="96803"/>
    <lineage>
        <taxon>Eukaryota</taxon>
        <taxon>Metazoa</taxon>
        <taxon>Ecdysozoa</taxon>
        <taxon>Arthropoda</taxon>
        <taxon>Crustacea</taxon>
        <taxon>Multicrustacea</taxon>
        <taxon>Malacostraca</taxon>
        <taxon>Eumalacostraca</taxon>
        <taxon>Peracarida</taxon>
        <taxon>Isopoda</taxon>
        <taxon>Oniscidea</taxon>
        <taxon>Crinocheta</taxon>
        <taxon>Armadillidiidae</taxon>
        <taxon>Armadillidium</taxon>
    </lineage>
</organism>
<accession>A0A5N5TPF8</accession>
<protein>
    <recommendedName>
        <fullName evidence="8">Anoctamin</fullName>
    </recommendedName>
</protein>
<comment type="caution">
    <text evidence="11">The sequence shown here is derived from an EMBL/GenBank/DDBJ whole genome shotgun (WGS) entry which is preliminary data.</text>
</comment>
<feature type="domain" description="Anoctamin dimerisation" evidence="10">
    <location>
        <begin position="11"/>
        <end position="112"/>
    </location>
</feature>
<feature type="transmembrane region" description="Helical" evidence="8">
    <location>
        <begin position="279"/>
        <end position="305"/>
    </location>
</feature>
<dbReference type="PANTHER" id="PTHR12308:SF83">
    <property type="entry name" value="ANOCTAMIN"/>
    <property type="match status" value="1"/>
</dbReference>
<name>A0A5N5TPF8_9CRUS</name>
<evidence type="ECO:0000259" key="9">
    <source>
        <dbReference type="Pfam" id="PF04547"/>
    </source>
</evidence>
<comment type="subcellular location">
    <subcellularLocation>
        <location evidence="1">Cell membrane</location>
        <topology evidence="1">Multi-pass membrane protein</topology>
    </subcellularLocation>
    <subcellularLocation>
        <location evidence="8">Membrane</location>
        <topology evidence="8">Multi-pass membrane protein</topology>
    </subcellularLocation>
</comment>
<evidence type="ECO:0000256" key="3">
    <source>
        <dbReference type="ARBA" id="ARBA00022475"/>
    </source>
</evidence>
<dbReference type="PANTHER" id="PTHR12308">
    <property type="entry name" value="ANOCTAMIN"/>
    <property type="match status" value="1"/>
</dbReference>
<evidence type="ECO:0000256" key="8">
    <source>
        <dbReference type="RuleBase" id="RU280814"/>
    </source>
</evidence>
<keyword evidence="6 8" id="KW-0472">Membrane</keyword>
<dbReference type="GO" id="GO:0046983">
    <property type="term" value="F:protein dimerization activity"/>
    <property type="evidence" value="ECO:0007669"/>
    <property type="project" value="InterPro"/>
</dbReference>
<dbReference type="EMBL" id="SEYY01000085">
    <property type="protein sequence ID" value="KAB7508055.1"/>
    <property type="molecule type" value="Genomic_DNA"/>
</dbReference>
<dbReference type="GO" id="GO:0005254">
    <property type="term" value="F:chloride channel activity"/>
    <property type="evidence" value="ECO:0007669"/>
    <property type="project" value="TreeGrafter"/>
</dbReference>
<reference evidence="11 12" key="1">
    <citation type="journal article" date="2019" name="PLoS Biol.">
        <title>Sex chromosomes control vertical transmission of feminizing Wolbachia symbionts in an isopod.</title>
        <authorList>
            <person name="Becking T."/>
            <person name="Chebbi M.A."/>
            <person name="Giraud I."/>
            <person name="Moumen B."/>
            <person name="Laverre T."/>
            <person name="Caubet Y."/>
            <person name="Peccoud J."/>
            <person name="Gilbert C."/>
            <person name="Cordaux R."/>
        </authorList>
    </citation>
    <scope>NUCLEOTIDE SEQUENCE [LARGE SCALE GENOMIC DNA]</scope>
    <source>
        <strain evidence="11">ANa2</strain>
        <tissue evidence="11">Whole body excluding digestive tract and cuticle</tissue>
    </source>
</reference>
<feature type="transmembrane region" description="Helical" evidence="8">
    <location>
        <begin position="126"/>
        <end position="152"/>
    </location>
</feature>
<dbReference type="Pfam" id="PF16178">
    <property type="entry name" value="Anoct_dimer"/>
    <property type="match status" value="1"/>
</dbReference>
<dbReference type="Pfam" id="PF04547">
    <property type="entry name" value="Anoctamin"/>
    <property type="match status" value="1"/>
</dbReference>
<sequence>MPMKKKVEEAFLKKSRKIFPIYSRNREYLFEINEEFFTMAIRSIIIDFILRRKKFSDTEFDSHSIGIEKLLHEGVYEAAYPIHDGELFGNNRRAILFKQWACVKNFYKYQPLDHIKDYFGPKMGLYFAWLGFYTYMLISASFVGLLCFLYAISTINLHEPSNDVCNQSLNMCPLCDVGCSYWDLKETCFHAKFTYLVDNPATVFFACFMSFWAALFLEMWKRYSAEITHRWNLTGFEIRGEYEYPRPQYLARLSKVKKKTINIITGQYEPKPPFWRMKFTGVIISISTVLLLGSLTIVAVVGVILYRMSVLAALSFHGNDPVTSYSIIFVSVTAALINLVCIIIFNQVYVRAAEYLTELELQRT</sequence>
<evidence type="ECO:0000256" key="2">
    <source>
        <dbReference type="ARBA" id="ARBA00009671"/>
    </source>
</evidence>
<gene>
    <name evidence="11" type="primary">Ano1_1</name>
    <name evidence="11" type="ORF">Anas_01780</name>
</gene>
<dbReference type="InterPro" id="IPR032394">
    <property type="entry name" value="Anoct_dimer"/>
</dbReference>
<evidence type="ECO:0000259" key="10">
    <source>
        <dbReference type="Pfam" id="PF16178"/>
    </source>
</evidence>
<evidence type="ECO:0000313" key="11">
    <source>
        <dbReference type="EMBL" id="KAB7508055.1"/>
    </source>
</evidence>
<dbReference type="OrthoDB" id="296386at2759"/>
<keyword evidence="3" id="KW-1003">Cell membrane</keyword>
<keyword evidence="4 8" id="KW-0812">Transmembrane</keyword>
<evidence type="ECO:0000256" key="4">
    <source>
        <dbReference type="ARBA" id="ARBA00022692"/>
    </source>
</evidence>
<feature type="domain" description="Anoctamin transmembrane" evidence="9">
    <location>
        <begin position="115"/>
        <end position="364"/>
    </location>
</feature>
<keyword evidence="7" id="KW-0325">Glycoprotein</keyword>
<evidence type="ECO:0000256" key="1">
    <source>
        <dbReference type="ARBA" id="ARBA00004651"/>
    </source>
</evidence>
<evidence type="ECO:0000313" key="12">
    <source>
        <dbReference type="Proteomes" id="UP000326759"/>
    </source>
</evidence>